<dbReference type="EMBL" id="SNRW01015816">
    <property type="protein sequence ID" value="KAA6370006.1"/>
    <property type="molecule type" value="Genomic_DNA"/>
</dbReference>
<evidence type="ECO:0000259" key="2">
    <source>
        <dbReference type="PROSITE" id="PS50011"/>
    </source>
</evidence>
<dbReference type="GO" id="GO:0005524">
    <property type="term" value="F:ATP binding"/>
    <property type="evidence" value="ECO:0007669"/>
    <property type="project" value="InterPro"/>
</dbReference>
<proteinExistence type="predicted"/>
<dbReference type="Proteomes" id="UP000324800">
    <property type="component" value="Unassembled WGS sequence"/>
</dbReference>
<dbReference type="GO" id="GO:0004672">
    <property type="term" value="F:protein kinase activity"/>
    <property type="evidence" value="ECO:0007669"/>
    <property type="project" value="InterPro"/>
</dbReference>
<feature type="chain" id="PRO_5023912610" description="Protein kinase domain-containing protein" evidence="1">
    <location>
        <begin position="19"/>
        <end position="105"/>
    </location>
</feature>
<dbReference type="InterPro" id="IPR008271">
    <property type="entry name" value="Ser/Thr_kinase_AS"/>
</dbReference>
<keyword evidence="1" id="KW-0732">Signal</keyword>
<dbReference type="Gene3D" id="1.10.510.10">
    <property type="entry name" value="Transferase(Phosphotransferase) domain 1"/>
    <property type="match status" value="1"/>
</dbReference>
<dbReference type="SUPFAM" id="SSF56112">
    <property type="entry name" value="Protein kinase-like (PK-like)"/>
    <property type="match status" value="1"/>
</dbReference>
<dbReference type="InterPro" id="IPR011009">
    <property type="entry name" value="Kinase-like_dom_sf"/>
</dbReference>
<organism evidence="3 4">
    <name type="scientific">Streblomastix strix</name>
    <dbReference type="NCBI Taxonomy" id="222440"/>
    <lineage>
        <taxon>Eukaryota</taxon>
        <taxon>Metamonada</taxon>
        <taxon>Preaxostyla</taxon>
        <taxon>Oxymonadida</taxon>
        <taxon>Streblomastigidae</taxon>
        <taxon>Streblomastix</taxon>
    </lineage>
</organism>
<dbReference type="PROSITE" id="PS50011">
    <property type="entry name" value="PROTEIN_KINASE_DOM"/>
    <property type="match status" value="1"/>
</dbReference>
<dbReference type="Pfam" id="PF00069">
    <property type="entry name" value="Pkinase"/>
    <property type="match status" value="1"/>
</dbReference>
<evidence type="ECO:0000313" key="4">
    <source>
        <dbReference type="Proteomes" id="UP000324800"/>
    </source>
</evidence>
<name>A0A5J4UGT3_9EUKA</name>
<accession>A0A5J4UGT3</accession>
<comment type="caution">
    <text evidence="3">The sequence shown here is derived from an EMBL/GenBank/DDBJ whole genome shotgun (WGS) entry which is preliminary data.</text>
</comment>
<evidence type="ECO:0000256" key="1">
    <source>
        <dbReference type="SAM" id="SignalP"/>
    </source>
</evidence>
<dbReference type="AlphaFoldDB" id="A0A5J4UGT3"/>
<sequence length="105" mass="11922">MILFLLLLNFEGIRVFQASGFIHRDIKCNNILLHSPPGSGRVYAKISDFGFAKKESLTKEENSVAGTTPYIVLQNNFMRIQLQLRKLIFMLLVSLSTNLSHINIL</sequence>
<reference evidence="3 4" key="1">
    <citation type="submission" date="2019-03" db="EMBL/GenBank/DDBJ databases">
        <title>Single cell metagenomics reveals metabolic interactions within the superorganism composed of flagellate Streblomastix strix and complex community of Bacteroidetes bacteria on its surface.</title>
        <authorList>
            <person name="Treitli S.C."/>
            <person name="Kolisko M."/>
            <person name="Husnik F."/>
            <person name="Keeling P."/>
            <person name="Hampl V."/>
        </authorList>
    </citation>
    <scope>NUCLEOTIDE SEQUENCE [LARGE SCALE GENOMIC DNA]</scope>
    <source>
        <strain evidence="3">ST1C</strain>
    </source>
</reference>
<protein>
    <recommendedName>
        <fullName evidence="2">Protein kinase domain-containing protein</fullName>
    </recommendedName>
</protein>
<dbReference type="OrthoDB" id="5584477at2759"/>
<gene>
    <name evidence="3" type="ORF">EZS28_034467</name>
</gene>
<evidence type="ECO:0000313" key="3">
    <source>
        <dbReference type="EMBL" id="KAA6370006.1"/>
    </source>
</evidence>
<dbReference type="PROSITE" id="PS00108">
    <property type="entry name" value="PROTEIN_KINASE_ST"/>
    <property type="match status" value="1"/>
</dbReference>
<dbReference type="InterPro" id="IPR000719">
    <property type="entry name" value="Prot_kinase_dom"/>
</dbReference>
<feature type="domain" description="Protein kinase" evidence="2">
    <location>
        <begin position="1"/>
        <end position="105"/>
    </location>
</feature>
<feature type="signal peptide" evidence="1">
    <location>
        <begin position="1"/>
        <end position="18"/>
    </location>
</feature>